<sequence>MSYISYFAILTLTWLGANRVTIFSKCDTIEEARVVCYYTNWAKDRPAPWSYKIEDIPQNQCTHIIYSFAGLQNTTFEIKSLGPAKGDGSYEDFLRLKALSSKSKLLLSIGGWAEGGQKYSDMVSLDSNRQRFIASVMKTMKEYAFDGFDIDWEYPGASDRQGKFSDKENYLKLMRELRAEFDKFELTNRKLLLTAAVPVAKFRLQEGYEVYELGQTLDYIFLMTYDLRGNWVGYADVHTPLYKRPFDEWAYEKLNVNDGAELWHTLGAPKHKLIIGVAFYGRTYTLGSKSEHGLKAPIKRWDTNGGKPGPYTNESGFLSYFEFCSNEKRWTKKYDDVGKVPYAYHDDQWIGYEDAASLKIKMKWIREQGYGGAMIWALDLDDYRGECYTAERNILLNAVTLGLEDYQVVVPDPYKLTTTKKPSTIWWTPSTTATDNSTSTPVPASQSSSTVSPSVSSTTKPTEAPASAKPVASEICRNSKDGENEFFAHDTEKILYIWCVAGIEHVLKCPPGTEWNDVIKQCGWASKGLDNRQPDISSN</sequence>
<keyword evidence="5 6" id="KW-0326">Glycosidase</keyword>
<dbReference type="SUPFAM" id="SSF57625">
    <property type="entry name" value="Invertebrate chitin-binding proteins"/>
    <property type="match status" value="1"/>
</dbReference>
<dbReference type="InterPro" id="IPR001579">
    <property type="entry name" value="Glyco_hydro_18_chit_AS"/>
</dbReference>
<feature type="signal peptide" evidence="8">
    <location>
        <begin position="1"/>
        <end position="19"/>
    </location>
</feature>
<evidence type="ECO:0000256" key="7">
    <source>
        <dbReference type="SAM" id="MobiDB-lite"/>
    </source>
</evidence>
<keyword evidence="4" id="KW-1015">Disulfide bond</keyword>
<dbReference type="Gene3D" id="2.170.140.10">
    <property type="entry name" value="Chitin binding domain"/>
    <property type="match status" value="1"/>
</dbReference>
<keyword evidence="12" id="KW-1185">Reference proteome</keyword>
<evidence type="ECO:0000256" key="3">
    <source>
        <dbReference type="ARBA" id="ARBA00022801"/>
    </source>
</evidence>
<evidence type="ECO:0000256" key="2">
    <source>
        <dbReference type="ARBA" id="ARBA00022669"/>
    </source>
</evidence>
<dbReference type="InterPro" id="IPR001223">
    <property type="entry name" value="Glyco_hydro18_cat"/>
</dbReference>
<dbReference type="Proteomes" id="UP000825002">
    <property type="component" value="Unassembled WGS sequence"/>
</dbReference>
<feature type="domain" description="GH18" evidence="10">
    <location>
        <begin position="32"/>
        <end position="406"/>
    </location>
</feature>
<evidence type="ECO:0000256" key="5">
    <source>
        <dbReference type="ARBA" id="ARBA00023295"/>
    </source>
</evidence>
<feature type="compositionally biased region" description="Low complexity" evidence="7">
    <location>
        <begin position="437"/>
        <end position="462"/>
    </location>
</feature>
<evidence type="ECO:0000256" key="8">
    <source>
        <dbReference type="SAM" id="SignalP"/>
    </source>
</evidence>
<evidence type="ECO:0000256" key="1">
    <source>
        <dbReference type="ARBA" id="ARBA00009121"/>
    </source>
</evidence>
<dbReference type="PROSITE" id="PS01095">
    <property type="entry name" value="GH18_1"/>
    <property type="match status" value="1"/>
</dbReference>
<dbReference type="InterPro" id="IPR050314">
    <property type="entry name" value="Glycosyl_Hydrlase_18"/>
</dbReference>
<dbReference type="InterPro" id="IPR029070">
    <property type="entry name" value="Chitinase_insertion_sf"/>
</dbReference>
<dbReference type="InterPro" id="IPR017853">
    <property type="entry name" value="GH"/>
</dbReference>
<gene>
    <name evidence="11" type="ORF">GZH46_02667</name>
</gene>
<keyword evidence="8" id="KW-0732">Signal</keyword>
<organism evidence="11 12">
    <name type="scientific">Fragariocoptes setiger</name>
    <dbReference type="NCBI Taxonomy" id="1670756"/>
    <lineage>
        <taxon>Eukaryota</taxon>
        <taxon>Metazoa</taxon>
        <taxon>Ecdysozoa</taxon>
        <taxon>Arthropoda</taxon>
        <taxon>Chelicerata</taxon>
        <taxon>Arachnida</taxon>
        <taxon>Acari</taxon>
        <taxon>Acariformes</taxon>
        <taxon>Trombidiformes</taxon>
        <taxon>Prostigmata</taxon>
        <taxon>Eupodina</taxon>
        <taxon>Eriophyoidea</taxon>
        <taxon>Phytoptidae</taxon>
        <taxon>Fragariocoptes</taxon>
    </lineage>
</organism>
<protein>
    <recommendedName>
        <fullName evidence="13">Chitinase</fullName>
    </recommendedName>
</protein>
<dbReference type="SMART" id="SM00636">
    <property type="entry name" value="Glyco_18"/>
    <property type="match status" value="1"/>
</dbReference>
<dbReference type="PROSITE" id="PS50940">
    <property type="entry name" value="CHIT_BIND_II"/>
    <property type="match status" value="1"/>
</dbReference>
<evidence type="ECO:0008006" key="13">
    <source>
        <dbReference type="Google" id="ProtNLM"/>
    </source>
</evidence>
<evidence type="ECO:0000259" key="10">
    <source>
        <dbReference type="PROSITE" id="PS51910"/>
    </source>
</evidence>
<dbReference type="InterPro" id="IPR002557">
    <property type="entry name" value="Chitin-bd_dom"/>
</dbReference>
<dbReference type="Pfam" id="PF01607">
    <property type="entry name" value="CBM_14"/>
    <property type="match status" value="1"/>
</dbReference>
<feature type="chain" id="PRO_5046260516" description="Chitinase" evidence="8">
    <location>
        <begin position="20"/>
        <end position="539"/>
    </location>
</feature>
<feature type="compositionally biased region" description="Polar residues" evidence="7">
    <location>
        <begin position="427"/>
        <end position="436"/>
    </location>
</feature>
<reference evidence="11 12" key="1">
    <citation type="submission" date="2020-10" db="EMBL/GenBank/DDBJ databases">
        <authorList>
            <person name="Klimov P.B."/>
            <person name="Dyachkov S.M."/>
            <person name="Chetverikov P.E."/>
        </authorList>
    </citation>
    <scope>NUCLEOTIDE SEQUENCE [LARGE SCALE GENOMIC DNA]</scope>
    <source>
        <strain evidence="11">BMOC 18-1129-001#AD2665</strain>
        <tissue evidence="11">Entire mites</tissue>
    </source>
</reference>
<evidence type="ECO:0000256" key="6">
    <source>
        <dbReference type="RuleBase" id="RU000489"/>
    </source>
</evidence>
<keyword evidence="3 6" id="KW-0378">Hydrolase</keyword>
<feature type="region of interest" description="Disordered" evidence="7">
    <location>
        <begin position="427"/>
        <end position="472"/>
    </location>
</feature>
<dbReference type="Gene3D" id="3.10.50.10">
    <property type="match status" value="1"/>
</dbReference>
<dbReference type="SUPFAM" id="SSF51445">
    <property type="entry name" value="(Trans)glycosidases"/>
    <property type="match status" value="1"/>
</dbReference>
<proteinExistence type="inferred from homology"/>
<comment type="similarity">
    <text evidence="1">Belongs to the glycosyl hydrolase 18 family. Chitinase class II subfamily.</text>
</comment>
<dbReference type="SMART" id="SM00494">
    <property type="entry name" value="ChtBD2"/>
    <property type="match status" value="1"/>
</dbReference>
<evidence type="ECO:0000256" key="4">
    <source>
        <dbReference type="ARBA" id="ARBA00023157"/>
    </source>
</evidence>
<dbReference type="PANTHER" id="PTHR11177:SF144">
    <property type="entry name" value="CHITINASE 5"/>
    <property type="match status" value="1"/>
</dbReference>
<feature type="domain" description="Chitin-binding type-2" evidence="9">
    <location>
        <begin position="473"/>
        <end position="533"/>
    </location>
</feature>
<evidence type="ECO:0000313" key="12">
    <source>
        <dbReference type="Proteomes" id="UP000825002"/>
    </source>
</evidence>
<evidence type="ECO:0000259" key="9">
    <source>
        <dbReference type="PROSITE" id="PS50940"/>
    </source>
</evidence>
<keyword evidence="2" id="KW-0147">Chitin-binding</keyword>
<dbReference type="Gene3D" id="3.20.20.80">
    <property type="entry name" value="Glycosidases"/>
    <property type="match status" value="1"/>
</dbReference>
<comment type="caution">
    <text evidence="11">The sequence shown here is derived from an EMBL/GenBank/DDBJ whole genome shotgun (WGS) entry which is preliminary data.</text>
</comment>
<dbReference type="EMBL" id="JAIFTH010000915">
    <property type="protein sequence ID" value="KAG9508827.1"/>
    <property type="molecule type" value="Genomic_DNA"/>
</dbReference>
<dbReference type="InterPro" id="IPR011583">
    <property type="entry name" value="Chitinase_II/V-like_cat"/>
</dbReference>
<dbReference type="PROSITE" id="PS51910">
    <property type="entry name" value="GH18_2"/>
    <property type="match status" value="1"/>
</dbReference>
<dbReference type="InterPro" id="IPR036508">
    <property type="entry name" value="Chitin-bd_dom_sf"/>
</dbReference>
<name>A0ABQ7S619_9ACAR</name>
<dbReference type="PANTHER" id="PTHR11177">
    <property type="entry name" value="CHITINASE"/>
    <property type="match status" value="1"/>
</dbReference>
<accession>A0ABQ7S619</accession>
<evidence type="ECO:0000313" key="11">
    <source>
        <dbReference type="EMBL" id="KAG9508827.1"/>
    </source>
</evidence>
<dbReference type="SUPFAM" id="SSF54556">
    <property type="entry name" value="Chitinase insertion domain"/>
    <property type="match status" value="1"/>
</dbReference>
<dbReference type="Pfam" id="PF00704">
    <property type="entry name" value="Glyco_hydro_18"/>
    <property type="match status" value="1"/>
</dbReference>